<dbReference type="PROSITE" id="PS50112">
    <property type="entry name" value="PAS"/>
    <property type="match status" value="2"/>
</dbReference>
<dbReference type="NCBIfam" id="TIGR00229">
    <property type="entry name" value="sensory_box"/>
    <property type="match status" value="2"/>
</dbReference>
<feature type="domain" description="GGDEF" evidence="5">
    <location>
        <begin position="693"/>
        <end position="826"/>
    </location>
</feature>
<feature type="domain" description="PAS" evidence="3">
    <location>
        <begin position="385"/>
        <end position="456"/>
    </location>
</feature>
<dbReference type="Gene3D" id="3.40.190.10">
    <property type="entry name" value="Periplasmic binding protein-like II"/>
    <property type="match status" value="2"/>
</dbReference>
<keyword evidence="7" id="KW-1185">Reference proteome</keyword>
<dbReference type="InterPro" id="IPR000700">
    <property type="entry name" value="PAS-assoc_C"/>
</dbReference>
<dbReference type="SMART" id="SM00086">
    <property type="entry name" value="PAC"/>
    <property type="match status" value="2"/>
</dbReference>
<evidence type="ECO:0000313" key="6">
    <source>
        <dbReference type="EMBL" id="EGV18896.1"/>
    </source>
</evidence>
<feature type="domain" description="PAC" evidence="4">
    <location>
        <begin position="586"/>
        <end position="640"/>
    </location>
</feature>
<feature type="coiled-coil region" evidence="2">
    <location>
        <begin position="631"/>
        <end position="658"/>
    </location>
</feature>
<dbReference type="FunFam" id="3.30.70.270:FF:000001">
    <property type="entry name" value="Diguanylate cyclase domain protein"/>
    <property type="match status" value="1"/>
</dbReference>
<dbReference type="InterPro" id="IPR013767">
    <property type="entry name" value="PAS_fold"/>
</dbReference>
<accession>F9U9U8</accession>
<feature type="domain" description="PAS" evidence="3">
    <location>
        <begin position="522"/>
        <end position="560"/>
    </location>
</feature>
<dbReference type="CDD" id="cd01949">
    <property type="entry name" value="GGDEF"/>
    <property type="match status" value="1"/>
</dbReference>
<name>F9U9U8_9GAMM</name>
<keyword evidence="2" id="KW-0175">Coiled coil</keyword>
<dbReference type="PANTHER" id="PTHR46663:SF4">
    <property type="entry name" value="DIGUANYLATE CYCLASE DGCT-RELATED"/>
    <property type="match status" value="1"/>
</dbReference>
<sequence length="835" mass="93196">MRNRVVCAARDRPDSEPCRTRSGSPARLALFCVAICAALPALALDSVTLQLKWRHQFQFAGYYTALEKGYYRDAGLDVRILEAEPQTDPVAEVISGAAQFGIGSSELLLSRQIHPVVALAPIYQHSPFELLVRADRASNLHELVGQPIMLEAGSAEILALFLKEGVEPDALTISPHSLGVDALLHNEVAAMSAYSTTEPYLLRQAGLVYNEFSARAGGIDFYGDILFTSESELKSNPERTRAFLAASLKGWHDAMAHIDESIELIMAKYNSQDRTRAHYRFEAEESRRLMQPDLVAIGHVNPGRWRHIADTYAALGMLPEQFPLDGFLYEVKTPRLDPGLVAALTFALATALTLALLTWRVYGLNLRLRGEIARRARLNQELAESEALHRLLTENSGDVIWMLDLASQRFDYVSPSVERLRGFTPEEVIAQPMEDALTPESAEKVEALMRETIERLLAGDTEAVYVTTEVDQPHRDGSIVPTEVVTTYLMDEAGHPVKLLGITRDISRRKALESELRTRLAAIEAAADAIVITDTQGHLLYVNPAFTRQTGYDPKSVKGRFTRILNSGKQSREFYAQLWQTVLAGRIWRGELINRRKNGELYEEEMTISPVTNDQGKIEYFVAVKRDISGQRAMERALQAANRELQQNLNKIGRLQDILAEQAVRDPMTGLYNRRYLDETLPREFARAEREGYPLAVAMIDVDFFKRINDTWGHPAGDEILKVLAQCLRVGVREGDIVCRYGGEEFLLLLPRIALEIAFQRAERLRRDFADSALEWGEARIQATLSIGLASFPDHARTPNALIAQADTALYRAKRSGRNRTEIASAAASGASTKG</sequence>
<organism evidence="6 7">
    <name type="scientific">Thiocapsa marina 5811</name>
    <dbReference type="NCBI Taxonomy" id="768671"/>
    <lineage>
        <taxon>Bacteria</taxon>
        <taxon>Pseudomonadati</taxon>
        <taxon>Pseudomonadota</taxon>
        <taxon>Gammaproteobacteria</taxon>
        <taxon>Chromatiales</taxon>
        <taxon>Chromatiaceae</taxon>
        <taxon>Thiocapsa</taxon>
    </lineage>
</organism>
<reference evidence="6 7" key="1">
    <citation type="submission" date="2011-06" db="EMBL/GenBank/DDBJ databases">
        <title>The draft genome of Thiocapsa marina 5811.</title>
        <authorList>
            <consortium name="US DOE Joint Genome Institute (JGI-PGF)"/>
            <person name="Lucas S."/>
            <person name="Han J."/>
            <person name="Cheng J.-F."/>
            <person name="Goodwin L."/>
            <person name="Pitluck S."/>
            <person name="Peters L."/>
            <person name="Land M.L."/>
            <person name="Hauser L."/>
            <person name="Vogl K."/>
            <person name="Liu Z."/>
            <person name="Imhoff J."/>
            <person name="Thiel V."/>
            <person name="Frigaard N.-U."/>
            <person name="Bryant D."/>
            <person name="Woyke T.J."/>
        </authorList>
    </citation>
    <scope>NUCLEOTIDE SEQUENCE [LARGE SCALE GENOMIC DNA]</scope>
    <source>
        <strain evidence="6 7">5811</strain>
    </source>
</reference>
<dbReference type="STRING" id="768671.ThimaDRAFT_1700"/>
<dbReference type="SUPFAM" id="SSF55785">
    <property type="entry name" value="PYP-like sensor domain (PAS domain)"/>
    <property type="match status" value="2"/>
</dbReference>
<dbReference type="eggNOG" id="COG0715">
    <property type="taxonomic scope" value="Bacteria"/>
</dbReference>
<dbReference type="SMART" id="SM00267">
    <property type="entry name" value="GGDEF"/>
    <property type="match status" value="1"/>
</dbReference>
<dbReference type="EMBL" id="AFWV01000005">
    <property type="protein sequence ID" value="EGV18896.1"/>
    <property type="molecule type" value="Genomic_DNA"/>
</dbReference>
<dbReference type="PROSITE" id="PS50113">
    <property type="entry name" value="PAC"/>
    <property type="match status" value="2"/>
</dbReference>
<dbReference type="SMART" id="SM00091">
    <property type="entry name" value="PAS"/>
    <property type="match status" value="2"/>
</dbReference>
<dbReference type="NCBIfam" id="TIGR00254">
    <property type="entry name" value="GGDEF"/>
    <property type="match status" value="1"/>
</dbReference>
<dbReference type="Gene3D" id="3.30.450.20">
    <property type="entry name" value="PAS domain"/>
    <property type="match status" value="2"/>
</dbReference>
<dbReference type="InterPro" id="IPR043128">
    <property type="entry name" value="Rev_trsase/Diguanyl_cyclase"/>
</dbReference>
<dbReference type="SUPFAM" id="SSF53850">
    <property type="entry name" value="Periplasmic binding protein-like II"/>
    <property type="match status" value="1"/>
</dbReference>
<dbReference type="GO" id="GO:0003824">
    <property type="term" value="F:catalytic activity"/>
    <property type="evidence" value="ECO:0007669"/>
    <property type="project" value="UniProtKB-ARBA"/>
</dbReference>
<dbReference type="CDD" id="cd00130">
    <property type="entry name" value="PAS"/>
    <property type="match status" value="2"/>
</dbReference>
<dbReference type="GO" id="GO:0006355">
    <property type="term" value="P:regulation of DNA-templated transcription"/>
    <property type="evidence" value="ECO:0007669"/>
    <property type="project" value="InterPro"/>
</dbReference>
<comment type="cofactor">
    <cofactor evidence="1">
        <name>Mg(2+)</name>
        <dbReference type="ChEBI" id="CHEBI:18420"/>
    </cofactor>
</comment>
<evidence type="ECO:0000259" key="4">
    <source>
        <dbReference type="PROSITE" id="PS50113"/>
    </source>
</evidence>
<gene>
    <name evidence="6" type="ORF">ThimaDRAFT_1700</name>
</gene>
<dbReference type="InterPro" id="IPR000014">
    <property type="entry name" value="PAS"/>
</dbReference>
<dbReference type="InterPro" id="IPR052163">
    <property type="entry name" value="DGC-Regulatory_Protein"/>
</dbReference>
<dbReference type="InterPro" id="IPR000160">
    <property type="entry name" value="GGDEF_dom"/>
</dbReference>
<evidence type="ECO:0000259" key="3">
    <source>
        <dbReference type="PROSITE" id="PS50112"/>
    </source>
</evidence>
<dbReference type="Proteomes" id="UP000005459">
    <property type="component" value="Unassembled WGS sequence"/>
</dbReference>
<feature type="coiled-coil region" evidence="2">
    <location>
        <begin position="368"/>
        <end position="395"/>
    </location>
</feature>
<dbReference type="SUPFAM" id="SSF55073">
    <property type="entry name" value="Nucleotide cyclase"/>
    <property type="match status" value="1"/>
</dbReference>
<dbReference type="eggNOG" id="COG3706">
    <property type="taxonomic scope" value="Bacteria"/>
</dbReference>
<protein>
    <submittedName>
        <fullName evidence="6">Diguanylate cyclase with PAS/PAC sensor</fullName>
    </submittedName>
</protein>
<dbReference type="PATRIC" id="fig|768671.3.peg.1811"/>
<proteinExistence type="predicted"/>
<evidence type="ECO:0000259" key="5">
    <source>
        <dbReference type="PROSITE" id="PS50887"/>
    </source>
</evidence>
<dbReference type="PANTHER" id="PTHR46663">
    <property type="entry name" value="DIGUANYLATE CYCLASE DGCT-RELATED"/>
    <property type="match status" value="1"/>
</dbReference>
<dbReference type="PROSITE" id="PS50887">
    <property type="entry name" value="GGDEF"/>
    <property type="match status" value="1"/>
</dbReference>
<dbReference type="InterPro" id="IPR035965">
    <property type="entry name" value="PAS-like_dom_sf"/>
</dbReference>
<dbReference type="Gene3D" id="3.30.70.270">
    <property type="match status" value="1"/>
</dbReference>
<dbReference type="InterPro" id="IPR001610">
    <property type="entry name" value="PAC"/>
</dbReference>
<evidence type="ECO:0000256" key="2">
    <source>
        <dbReference type="SAM" id="Coils"/>
    </source>
</evidence>
<dbReference type="InterPro" id="IPR015168">
    <property type="entry name" value="SsuA/THI5"/>
</dbReference>
<dbReference type="Pfam" id="PF00989">
    <property type="entry name" value="PAS"/>
    <property type="match status" value="2"/>
</dbReference>
<evidence type="ECO:0000256" key="1">
    <source>
        <dbReference type="ARBA" id="ARBA00001946"/>
    </source>
</evidence>
<evidence type="ECO:0000313" key="7">
    <source>
        <dbReference type="Proteomes" id="UP000005459"/>
    </source>
</evidence>
<dbReference type="OrthoDB" id="9180959at2"/>
<dbReference type="InterPro" id="IPR029787">
    <property type="entry name" value="Nucleotide_cyclase"/>
</dbReference>
<feature type="domain" description="PAC" evidence="4">
    <location>
        <begin position="466"/>
        <end position="518"/>
    </location>
</feature>
<dbReference type="Pfam" id="PF00990">
    <property type="entry name" value="GGDEF"/>
    <property type="match status" value="1"/>
</dbReference>
<dbReference type="Pfam" id="PF09084">
    <property type="entry name" value="NMT1"/>
    <property type="match status" value="1"/>
</dbReference>
<dbReference type="AlphaFoldDB" id="F9U9U8"/>